<dbReference type="EMBL" id="BKAQ01000001">
    <property type="protein sequence ID" value="GEP80881.1"/>
    <property type="molecule type" value="Genomic_DNA"/>
</dbReference>
<sequence length="135" mass="15646">MTIINYSKNGETPFQKLLGYNNEIMSQWTKLSEVLEKDGYLSQDLKEEMRRMLAQENGCKYCKAKGKPRRHLIDDKAMICIGFIEVYLKVGINIPNYIIEELKSNLTEEEISELLAFITFTTCQQYFGALMELEG</sequence>
<dbReference type="SUPFAM" id="SSF69118">
    <property type="entry name" value="AhpD-like"/>
    <property type="match status" value="1"/>
</dbReference>
<gene>
    <name evidence="1" type="ORF">SKL01_00590</name>
</gene>
<dbReference type="InterPro" id="IPR029032">
    <property type="entry name" value="AhpD-like"/>
</dbReference>
<proteinExistence type="predicted"/>
<dbReference type="GeneID" id="69905602"/>
<name>A0ABQ0XHD5_9STAP</name>
<comment type="caution">
    <text evidence="1">The sequence shown here is derived from an EMBL/GenBank/DDBJ whole genome shotgun (WGS) entry which is preliminary data.</text>
</comment>
<accession>A0ABQ0XHD5</accession>
<dbReference type="Gene3D" id="1.20.1290.10">
    <property type="entry name" value="AhpD-like"/>
    <property type="match status" value="1"/>
</dbReference>
<protein>
    <recommendedName>
        <fullName evidence="3">Alkylhydroperoxidase</fullName>
    </recommendedName>
</protein>
<evidence type="ECO:0008006" key="3">
    <source>
        <dbReference type="Google" id="ProtNLM"/>
    </source>
</evidence>
<evidence type="ECO:0000313" key="2">
    <source>
        <dbReference type="Proteomes" id="UP000321040"/>
    </source>
</evidence>
<organism evidence="1 2">
    <name type="scientific">Staphylococcus kloosii</name>
    <dbReference type="NCBI Taxonomy" id="29384"/>
    <lineage>
        <taxon>Bacteria</taxon>
        <taxon>Bacillati</taxon>
        <taxon>Bacillota</taxon>
        <taxon>Bacilli</taxon>
        <taxon>Bacillales</taxon>
        <taxon>Staphylococcaceae</taxon>
        <taxon>Staphylococcus</taxon>
    </lineage>
</organism>
<dbReference type="RefSeq" id="WP_103294958.1">
    <property type="nucleotide sequence ID" value="NZ_BKAQ01000001.1"/>
</dbReference>
<evidence type="ECO:0000313" key="1">
    <source>
        <dbReference type="EMBL" id="GEP80881.1"/>
    </source>
</evidence>
<keyword evidence="2" id="KW-1185">Reference proteome</keyword>
<reference evidence="1 2" key="1">
    <citation type="submission" date="2019-07" db="EMBL/GenBank/DDBJ databases">
        <title>Whole genome shotgun sequence of Staphylococcus kloosii NBRC 109624.</title>
        <authorList>
            <person name="Hosoyama A."/>
            <person name="Uohara A."/>
            <person name="Ohji S."/>
            <person name="Ichikawa N."/>
        </authorList>
    </citation>
    <scope>NUCLEOTIDE SEQUENCE [LARGE SCALE GENOMIC DNA]</scope>
    <source>
        <strain evidence="1 2">NBRC 109624</strain>
    </source>
</reference>
<dbReference type="Proteomes" id="UP000321040">
    <property type="component" value="Unassembled WGS sequence"/>
</dbReference>